<feature type="region of interest" description="Disordered" evidence="1">
    <location>
        <begin position="411"/>
        <end position="435"/>
    </location>
</feature>
<feature type="compositionally biased region" description="Low complexity" evidence="1">
    <location>
        <begin position="370"/>
        <end position="380"/>
    </location>
</feature>
<feature type="compositionally biased region" description="Polar residues" evidence="1">
    <location>
        <begin position="342"/>
        <end position="354"/>
    </location>
</feature>
<sequence length="926" mass="98894">MFNIRGAFSNAVEAVQTGFTRLKEGIGKAVFRLVRPKSRSRCPPQIVDPLNDLRDRILIIGGAPVTLNKELMACPDVFPMVTPPIQECPAQGLRRKGAQSARALFHNSFQPLSPVGGFDISTNAYSFPFQESGATLFSSDDFQSPLSSEGSDTQFTPLFTYPLNSPTEASTAPTTPDADILRLGDLIGIDGHSSSTIKPLDSEDDIPLSALMIRGMDRDGTRRNGISGALLSKRKDVPLWVPQIVLPQLDTSPSVPVETDMWVDVDTLDADDEGNKPDAELSVSFLSTEGPFVASSPPGLVSDADEAFGISNTDPFTAGCNAWLLSDPTQSIDERSVHSLGSYVSNPSTPTQKSPGPVPQITLTPPSVPTSPRESSSTPSGLAFGLDDMSSGPELRNRLSTSTLLVPFLDTTPRRHDNEGGVEPEDEAAAKRRRRNGCRLNTSSIDIIMAGLDQDFPDTPIASPLLGPLDLGEAFTEIQPAIESHSGAHDLDDLSSLRESVYAPSSPATTVRNSVNVADLSGDTLLMGEDFELESKFSDSSDEEDETQLTKLVMTVPVKNSRLSWSTSQVLGPSSVLSTIVEEEEDGILTGQLTTKAETKRDVPALSSPATIVNRKVAKVSPFPPGSKVPKQRWFSMIENDKARRGPSFDGGFEKKHMSAPASVQGRSRVLGRTGSLSLDKHKSVVRPLILPQRLAMANNLDTLSGEHNNKLGPRTVLDDFETPSLPSSRSSSCISLYQGPSHWPLYVPAEASQDVHSLEDLTQGSRLTLSGHDAASPASTPRSGIDALGSTAPALESRAGNVGVGNSAEAIELGQDCPSSECQGVDGIIAILDTLNLPTTRYSQVVVNGSPRPRTSSAWEGVSEVGVLTPVGEAAWAAQGEGGEKGGDVATTQYQYRGWRDSDFVAYYEGPSYASTDTYEEGGRT</sequence>
<dbReference type="OrthoDB" id="2949002at2759"/>
<evidence type="ECO:0000313" key="2">
    <source>
        <dbReference type="EMBL" id="TEB27046.1"/>
    </source>
</evidence>
<name>A0A4Y7SYV3_COPMI</name>
<keyword evidence="3" id="KW-1185">Reference proteome</keyword>
<gene>
    <name evidence="2" type="ORF">FA13DRAFT_1736833</name>
</gene>
<evidence type="ECO:0000313" key="3">
    <source>
        <dbReference type="Proteomes" id="UP000298030"/>
    </source>
</evidence>
<protein>
    <submittedName>
        <fullName evidence="2">Uncharacterized protein</fullName>
    </submittedName>
</protein>
<proteinExistence type="predicted"/>
<accession>A0A4Y7SYV3</accession>
<dbReference type="EMBL" id="QPFP01000043">
    <property type="protein sequence ID" value="TEB27046.1"/>
    <property type="molecule type" value="Genomic_DNA"/>
</dbReference>
<feature type="region of interest" description="Disordered" evidence="1">
    <location>
        <begin position="340"/>
        <end position="395"/>
    </location>
</feature>
<organism evidence="2 3">
    <name type="scientific">Coprinellus micaceus</name>
    <name type="common">Glistening ink-cap mushroom</name>
    <name type="synonym">Coprinus micaceus</name>
    <dbReference type="NCBI Taxonomy" id="71717"/>
    <lineage>
        <taxon>Eukaryota</taxon>
        <taxon>Fungi</taxon>
        <taxon>Dikarya</taxon>
        <taxon>Basidiomycota</taxon>
        <taxon>Agaricomycotina</taxon>
        <taxon>Agaricomycetes</taxon>
        <taxon>Agaricomycetidae</taxon>
        <taxon>Agaricales</taxon>
        <taxon>Agaricineae</taxon>
        <taxon>Psathyrellaceae</taxon>
        <taxon>Coprinellus</taxon>
    </lineage>
</organism>
<dbReference type="AlphaFoldDB" id="A0A4Y7SYV3"/>
<reference evidence="2 3" key="1">
    <citation type="journal article" date="2019" name="Nat. Ecol. Evol.">
        <title>Megaphylogeny resolves global patterns of mushroom evolution.</title>
        <authorList>
            <person name="Varga T."/>
            <person name="Krizsan K."/>
            <person name="Foldi C."/>
            <person name="Dima B."/>
            <person name="Sanchez-Garcia M."/>
            <person name="Sanchez-Ramirez S."/>
            <person name="Szollosi G.J."/>
            <person name="Szarkandi J.G."/>
            <person name="Papp V."/>
            <person name="Albert L."/>
            <person name="Andreopoulos W."/>
            <person name="Angelini C."/>
            <person name="Antonin V."/>
            <person name="Barry K.W."/>
            <person name="Bougher N.L."/>
            <person name="Buchanan P."/>
            <person name="Buyck B."/>
            <person name="Bense V."/>
            <person name="Catcheside P."/>
            <person name="Chovatia M."/>
            <person name="Cooper J."/>
            <person name="Damon W."/>
            <person name="Desjardin D."/>
            <person name="Finy P."/>
            <person name="Geml J."/>
            <person name="Haridas S."/>
            <person name="Hughes K."/>
            <person name="Justo A."/>
            <person name="Karasinski D."/>
            <person name="Kautmanova I."/>
            <person name="Kiss B."/>
            <person name="Kocsube S."/>
            <person name="Kotiranta H."/>
            <person name="LaButti K.M."/>
            <person name="Lechner B.E."/>
            <person name="Liimatainen K."/>
            <person name="Lipzen A."/>
            <person name="Lukacs Z."/>
            <person name="Mihaltcheva S."/>
            <person name="Morgado L.N."/>
            <person name="Niskanen T."/>
            <person name="Noordeloos M.E."/>
            <person name="Ohm R.A."/>
            <person name="Ortiz-Santana B."/>
            <person name="Ovrebo C."/>
            <person name="Racz N."/>
            <person name="Riley R."/>
            <person name="Savchenko A."/>
            <person name="Shiryaev A."/>
            <person name="Soop K."/>
            <person name="Spirin V."/>
            <person name="Szebenyi C."/>
            <person name="Tomsovsky M."/>
            <person name="Tulloss R.E."/>
            <person name="Uehling J."/>
            <person name="Grigoriev I.V."/>
            <person name="Vagvolgyi C."/>
            <person name="Papp T."/>
            <person name="Martin F.M."/>
            <person name="Miettinen O."/>
            <person name="Hibbett D.S."/>
            <person name="Nagy L.G."/>
        </authorList>
    </citation>
    <scope>NUCLEOTIDE SEQUENCE [LARGE SCALE GENOMIC DNA]</scope>
    <source>
        <strain evidence="2 3">FP101781</strain>
    </source>
</reference>
<feature type="region of interest" description="Disordered" evidence="1">
    <location>
        <begin position="646"/>
        <end position="667"/>
    </location>
</feature>
<comment type="caution">
    <text evidence="2">The sequence shown here is derived from an EMBL/GenBank/DDBJ whole genome shotgun (WGS) entry which is preliminary data.</text>
</comment>
<evidence type="ECO:0000256" key="1">
    <source>
        <dbReference type="SAM" id="MobiDB-lite"/>
    </source>
</evidence>
<dbReference type="Proteomes" id="UP000298030">
    <property type="component" value="Unassembled WGS sequence"/>
</dbReference>
<feature type="region of interest" description="Disordered" evidence="1">
    <location>
        <begin position="770"/>
        <end position="789"/>
    </location>
</feature>